<proteinExistence type="predicted"/>
<name>A0AAJ5C6N5_9BASI</name>
<sequence length="106" mass="12252">MPSFNLSTLNLTLAVRRLCIYHTKLSGAILTQLEQQQQQQQQQQQPNPSHRFASQPSTIRRCCHFEVVFFSNPSQLVTDYLISSARPDPLCHQPYPHIPLLQLLRI</sequence>
<protein>
    <submittedName>
        <fullName evidence="2">Uncharacterized protein</fullName>
    </submittedName>
</protein>
<evidence type="ECO:0000256" key="1">
    <source>
        <dbReference type="SAM" id="MobiDB-lite"/>
    </source>
</evidence>
<accession>A0AAJ5C6N5</accession>
<organism evidence="2 3">
    <name type="scientific">Melanopsichium pennsylvanicum</name>
    <dbReference type="NCBI Taxonomy" id="63383"/>
    <lineage>
        <taxon>Eukaryota</taxon>
        <taxon>Fungi</taxon>
        <taxon>Dikarya</taxon>
        <taxon>Basidiomycota</taxon>
        <taxon>Ustilaginomycotina</taxon>
        <taxon>Ustilaginomycetes</taxon>
        <taxon>Ustilaginales</taxon>
        <taxon>Ustilaginaceae</taxon>
        <taxon>Melanopsichium</taxon>
    </lineage>
</organism>
<reference evidence="2" key="1">
    <citation type="submission" date="2023-10" db="EMBL/GenBank/DDBJ databases">
        <authorList>
            <person name="Guldener U."/>
        </authorList>
    </citation>
    <scope>NUCLEOTIDE SEQUENCE</scope>
    <source>
        <strain evidence="2">Mp4</strain>
    </source>
</reference>
<dbReference type="Proteomes" id="UP001294444">
    <property type="component" value="Unassembled WGS sequence"/>
</dbReference>
<gene>
    <name evidence="2" type="ORF">MEPE_04751</name>
</gene>
<evidence type="ECO:0000313" key="2">
    <source>
        <dbReference type="EMBL" id="SNX86042.1"/>
    </source>
</evidence>
<dbReference type="AlphaFoldDB" id="A0AAJ5C6N5"/>
<keyword evidence="3" id="KW-1185">Reference proteome</keyword>
<evidence type="ECO:0000313" key="3">
    <source>
        <dbReference type="Proteomes" id="UP001294444"/>
    </source>
</evidence>
<feature type="compositionally biased region" description="Low complexity" evidence="1">
    <location>
        <begin position="35"/>
        <end position="45"/>
    </location>
</feature>
<comment type="caution">
    <text evidence="2">The sequence shown here is derived from an EMBL/GenBank/DDBJ whole genome shotgun (WGS) entry which is preliminary data.</text>
</comment>
<feature type="region of interest" description="Disordered" evidence="1">
    <location>
        <begin position="35"/>
        <end position="55"/>
    </location>
</feature>
<feature type="compositionally biased region" description="Polar residues" evidence="1">
    <location>
        <begin position="46"/>
        <end position="55"/>
    </location>
</feature>
<dbReference type="EMBL" id="OAPG01000012">
    <property type="protein sequence ID" value="SNX86042.1"/>
    <property type="molecule type" value="Genomic_DNA"/>
</dbReference>